<evidence type="ECO:0000313" key="3">
    <source>
        <dbReference type="Proteomes" id="UP001600165"/>
    </source>
</evidence>
<organism evidence="2 3">
    <name type="scientific">Almyronema epifaneia S1</name>
    <dbReference type="NCBI Taxonomy" id="2991925"/>
    <lineage>
        <taxon>Bacteria</taxon>
        <taxon>Bacillati</taxon>
        <taxon>Cyanobacteriota</taxon>
        <taxon>Cyanophyceae</taxon>
        <taxon>Nodosilineales</taxon>
        <taxon>Nodosilineaceae</taxon>
        <taxon>Almyronema</taxon>
        <taxon>Almyronema epifaneia</taxon>
    </lineage>
</organism>
<dbReference type="EMBL" id="JBHZOL010000085">
    <property type="protein sequence ID" value="MFE4107302.1"/>
    <property type="molecule type" value="Genomic_DNA"/>
</dbReference>
<keyword evidence="3" id="KW-1185">Reference proteome</keyword>
<proteinExistence type="predicted"/>
<keyword evidence="1" id="KW-0472">Membrane</keyword>
<dbReference type="Proteomes" id="UP001600165">
    <property type="component" value="Unassembled WGS sequence"/>
</dbReference>
<evidence type="ECO:0000313" key="2">
    <source>
        <dbReference type="EMBL" id="MFE4107302.1"/>
    </source>
</evidence>
<name>A0ABW6II09_9CYAN</name>
<dbReference type="InterPro" id="IPR052948">
    <property type="entry name" value="Low_temp-induced_all0457"/>
</dbReference>
<accession>A0ABW6II09</accession>
<dbReference type="PANTHER" id="PTHR36109:SF2">
    <property type="entry name" value="MEMBRANE PROTEIN"/>
    <property type="match status" value="1"/>
</dbReference>
<keyword evidence="1" id="KW-1133">Transmembrane helix</keyword>
<feature type="transmembrane region" description="Helical" evidence="1">
    <location>
        <begin position="64"/>
        <end position="89"/>
    </location>
</feature>
<gene>
    <name evidence="2" type="ORF">ACFVKH_13495</name>
</gene>
<reference evidence="2 3" key="1">
    <citation type="submission" date="2024-10" db="EMBL/GenBank/DDBJ databases">
        <authorList>
            <person name="Ratan Roy A."/>
            <person name="Morales Sandoval P.H."/>
            <person name="De Los Santos Villalobos S."/>
            <person name="Chakraborty S."/>
            <person name="Mukherjee J."/>
        </authorList>
    </citation>
    <scope>NUCLEOTIDE SEQUENCE [LARGE SCALE GENOMIC DNA]</scope>
    <source>
        <strain evidence="2 3">S1</strain>
    </source>
</reference>
<keyword evidence="1" id="KW-0812">Transmembrane</keyword>
<comment type="caution">
    <text evidence="2">The sequence shown here is derived from an EMBL/GenBank/DDBJ whole genome shotgun (WGS) entry which is preliminary data.</text>
</comment>
<protein>
    <submittedName>
        <fullName evidence="2">DUF1269 domain-containing protein</fullName>
    </submittedName>
</protein>
<dbReference type="RefSeq" id="WP_377965884.1">
    <property type="nucleotide sequence ID" value="NZ_JBHZOL010000085.1"/>
</dbReference>
<feature type="transmembrane region" description="Helical" evidence="1">
    <location>
        <begin position="95"/>
        <end position="128"/>
    </location>
</feature>
<evidence type="ECO:0000256" key="1">
    <source>
        <dbReference type="SAM" id="Phobius"/>
    </source>
</evidence>
<dbReference type="PANTHER" id="PTHR36109">
    <property type="entry name" value="MEMBRANE PROTEIN-RELATED"/>
    <property type="match status" value="1"/>
</dbReference>
<sequence>MTLGKRRRAIGVFTRERDAQYAYEELKQSGFPIEAVSVIAKQSGDNATGTDLTRKPGHETDKGAAVGAVTGTTLGLLGGLLAGVATFAIPGIGIFIGAGTIATTLATTLAGGGIGAISGGLVGALAGLGIPDDRAKVYSDRLSQGDYLIVVEGTADEILRAQSVLFNNPGLEEWGVYDADSDRPRQVNLEQEVQADLHHPHR</sequence>